<organism evidence="3 4">
    <name type="scientific">Gryllotalpicola kribbensis</name>
    <dbReference type="NCBI Taxonomy" id="993084"/>
    <lineage>
        <taxon>Bacteria</taxon>
        <taxon>Bacillati</taxon>
        <taxon>Actinomycetota</taxon>
        <taxon>Actinomycetes</taxon>
        <taxon>Micrococcales</taxon>
        <taxon>Microbacteriaceae</taxon>
        <taxon>Gryllotalpicola</taxon>
    </lineage>
</organism>
<dbReference type="InterPro" id="IPR029058">
    <property type="entry name" value="AB_hydrolase_fold"/>
</dbReference>
<dbReference type="Proteomes" id="UP001500213">
    <property type="component" value="Unassembled WGS sequence"/>
</dbReference>
<keyword evidence="1 3" id="KW-0378">Hydrolase</keyword>
<protein>
    <submittedName>
        <fullName evidence="3">Alpha/beta hydrolase fold domain-containing protein</fullName>
    </submittedName>
</protein>
<dbReference type="EMBL" id="BAABBX010000014">
    <property type="protein sequence ID" value="GAA4189371.1"/>
    <property type="molecule type" value="Genomic_DNA"/>
</dbReference>
<reference evidence="4" key="1">
    <citation type="journal article" date="2019" name="Int. J. Syst. Evol. Microbiol.">
        <title>The Global Catalogue of Microorganisms (GCM) 10K type strain sequencing project: providing services to taxonomists for standard genome sequencing and annotation.</title>
        <authorList>
            <consortium name="The Broad Institute Genomics Platform"/>
            <consortium name="The Broad Institute Genome Sequencing Center for Infectious Disease"/>
            <person name="Wu L."/>
            <person name="Ma J."/>
        </authorList>
    </citation>
    <scope>NUCLEOTIDE SEQUENCE [LARGE SCALE GENOMIC DNA]</scope>
    <source>
        <strain evidence="4">JCM 17593</strain>
    </source>
</reference>
<proteinExistence type="predicted"/>
<dbReference type="InterPro" id="IPR050300">
    <property type="entry name" value="GDXG_lipolytic_enzyme"/>
</dbReference>
<feature type="domain" description="Alpha/beta hydrolase fold-3" evidence="2">
    <location>
        <begin position="85"/>
        <end position="284"/>
    </location>
</feature>
<sequence length="309" mass="33219">MTDASTSRPSALMRLTSLALPALRYKPILVDEERTRLNLAASAGSRFAVPPARYRREFRMRWEQLGALRALVVEPRAGATSARSLVWVHGGAYVHQFETAHWWLVASLVREWGVRVIAPDYLLAPLGTAHRGVADVTAVVRAVGERDGAPPILAGDSAGGGLALSVALGLRGDPAAPAHLVLAAPWLDVTLQHREVPALERRDPSLAATGLRIAGGVWAGRLDPAEPLVSPAFARDFSGLPPTSLVLGTRDLLFADARDFHASARRDGVDIAAFTAAGGFHVFLAASRLPEARAARAWLRRRLAPYWVV</sequence>
<dbReference type="RefSeq" id="WP_344775866.1">
    <property type="nucleotide sequence ID" value="NZ_BAABBX010000014.1"/>
</dbReference>
<accession>A0ABP8ASC7</accession>
<dbReference type="GO" id="GO:0016787">
    <property type="term" value="F:hydrolase activity"/>
    <property type="evidence" value="ECO:0007669"/>
    <property type="project" value="UniProtKB-KW"/>
</dbReference>
<gene>
    <name evidence="3" type="ORF">GCM10022288_17090</name>
</gene>
<dbReference type="SUPFAM" id="SSF53474">
    <property type="entry name" value="alpha/beta-Hydrolases"/>
    <property type="match status" value="1"/>
</dbReference>
<evidence type="ECO:0000313" key="4">
    <source>
        <dbReference type="Proteomes" id="UP001500213"/>
    </source>
</evidence>
<evidence type="ECO:0000256" key="1">
    <source>
        <dbReference type="ARBA" id="ARBA00022801"/>
    </source>
</evidence>
<comment type="caution">
    <text evidence="3">The sequence shown here is derived from an EMBL/GenBank/DDBJ whole genome shotgun (WGS) entry which is preliminary data.</text>
</comment>
<evidence type="ECO:0000313" key="3">
    <source>
        <dbReference type="EMBL" id="GAA4189371.1"/>
    </source>
</evidence>
<evidence type="ECO:0000259" key="2">
    <source>
        <dbReference type="Pfam" id="PF07859"/>
    </source>
</evidence>
<dbReference type="InterPro" id="IPR013094">
    <property type="entry name" value="AB_hydrolase_3"/>
</dbReference>
<dbReference type="Gene3D" id="3.40.50.1820">
    <property type="entry name" value="alpha/beta hydrolase"/>
    <property type="match status" value="1"/>
</dbReference>
<name>A0ABP8ASC7_9MICO</name>
<dbReference type="PANTHER" id="PTHR48081:SF8">
    <property type="entry name" value="ALPHA_BETA HYDROLASE FOLD-3 DOMAIN-CONTAINING PROTEIN-RELATED"/>
    <property type="match status" value="1"/>
</dbReference>
<keyword evidence="4" id="KW-1185">Reference proteome</keyword>
<dbReference type="Pfam" id="PF07859">
    <property type="entry name" value="Abhydrolase_3"/>
    <property type="match status" value="1"/>
</dbReference>
<dbReference type="PANTHER" id="PTHR48081">
    <property type="entry name" value="AB HYDROLASE SUPERFAMILY PROTEIN C4A8.06C"/>
    <property type="match status" value="1"/>
</dbReference>